<dbReference type="OMA" id="KEPWATI"/>
<dbReference type="EMBL" id="GL377720">
    <property type="protein sequence ID" value="EFJ05512.1"/>
    <property type="molecule type" value="Genomic_DNA"/>
</dbReference>
<proteinExistence type="inferred from homology"/>
<dbReference type="SMART" id="SM00768">
    <property type="entry name" value="X8"/>
    <property type="match status" value="1"/>
</dbReference>
<evidence type="ECO:0000256" key="13">
    <source>
        <dbReference type="RuleBase" id="RU004335"/>
    </source>
</evidence>
<gene>
    <name evidence="16" type="ORF">SELMODRAFT_137087</name>
</gene>
<sequence length="461" mass="48074">IGVNFGQLGNNLPAAQHVAQLLQSTVIAKVRIFNTEAAFLHAMANTGIDVAVGVCNADVPALAANASAAAAWVSANIAPFAATGTRITLVTVGNEVFSADDQQLAAAIVPAIRNIHTALAAAKLADTVHVSTPHSFAILDNSFPPSSAAFRADLAPLLDPLLRFLADTRAPLLVNAYPYFAFAGNPHDIPLPYALFQPNAGAPDPKTGLIYTNMYTAQVDAAVAAMERMGHFGIPVAVTETGWPSQGGSDEVGASVDNARAFTSGLVAHLASSSGTPLRPRQQLDTYIFALFNEDLKPGPASERNYGLFATDGTPIYDAGLLLTSGTHVGGGTATATTLSSGNSWCVAKTDVDSRALLTALNYACGQGEADCKEISSPAGSCFQPNSLVSHASYAFNMFYHKYGRKPWNCDFGNTATLTATDPSEYYCILVFLFALSLVATLLESNPGYGSCSYPAAAGDP</sequence>
<organism evidence="17">
    <name type="scientific">Selaginella moellendorffii</name>
    <name type="common">Spikemoss</name>
    <dbReference type="NCBI Taxonomy" id="88036"/>
    <lineage>
        <taxon>Eukaryota</taxon>
        <taxon>Viridiplantae</taxon>
        <taxon>Streptophyta</taxon>
        <taxon>Embryophyta</taxon>
        <taxon>Tracheophyta</taxon>
        <taxon>Lycopodiopsida</taxon>
        <taxon>Selaginellales</taxon>
        <taxon>Selaginellaceae</taxon>
        <taxon>Selaginella</taxon>
    </lineage>
</organism>
<dbReference type="PROSITE" id="PS00587">
    <property type="entry name" value="GLYCOSYL_HYDROL_F17"/>
    <property type="match status" value="1"/>
</dbReference>
<dbReference type="PANTHER" id="PTHR32227">
    <property type="entry name" value="GLUCAN ENDO-1,3-BETA-GLUCOSIDASE BG1-RELATED-RELATED"/>
    <property type="match status" value="1"/>
</dbReference>
<dbReference type="Pfam" id="PF00332">
    <property type="entry name" value="Glyco_hydro_17"/>
    <property type="match status" value="1"/>
</dbReference>
<comment type="subcellular location">
    <subcellularLocation>
        <location evidence="2">Cell membrane</location>
        <topology evidence="2">Lipid-anchor</topology>
        <topology evidence="2">GPI-anchor</topology>
    </subcellularLocation>
</comment>
<evidence type="ECO:0000256" key="14">
    <source>
        <dbReference type="RuleBase" id="RU004336"/>
    </source>
</evidence>
<dbReference type="SUPFAM" id="SSF51445">
    <property type="entry name" value="(Trans)glycosidases"/>
    <property type="match status" value="1"/>
</dbReference>
<dbReference type="Pfam" id="PF07983">
    <property type="entry name" value="X8"/>
    <property type="match status" value="1"/>
</dbReference>
<keyword evidence="6" id="KW-0336">GPI-anchor</keyword>
<dbReference type="Proteomes" id="UP000001514">
    <property type="component" value="Unassembled WGS sequence"/>
</dbReference>
<dbReference type="InterPro" id="IPR000490">
    <property type="entry name" value="Glyco_hydro_17"/>
</dbReference>
<keyword evidence="5" id="KW-1003">Cell membrane</keyword>
<dbReference type="InterPro" id="IPR044965">
    <property type="entry name" value="Glyco_hydro_17_plant"/>
</dbReference>
<evidence type="ECO:0000256" key="7">
    <source>
        <dbReference type="ARBA" id="ARBA00022729"/>
    </source>
</evidence>
<evidence type="ECO:0000313" key="17">
    <source>
        <dbReference type="Proteomes" id="UP000001514"/>
    </source>
</evidence>
<evidence type="ECO:0000256" key="6">
    <source>
        <dbReference type="ARBA" id="ARBA00022622"/>
    </source>
</evidence>
<evidence type="ECO:0000256" key="11">
    <source>
        <dbReference type="ARBA" id="ARBA00023180"/>
    </source>
</evidence>
<evidence type="ECO:0000256" key="1">
    <source>
        <dbReference type="ARBA" id="ARBA00000382"/>
    </source>
</evidence>
<evidence type="ECO:0000256" key="10">
    <source>
        <dbReference type="ARBA" id="ARBA00023157"/>
    </source>
</evidence>
<dbReference type="GO" id="GO:0005975">
    <property type="term" value="P:carbohydrate metabolic process"/>
    <property type="evidence" value="ECO:0007669"/>
    <property type="project" value="InterPro"/>
</dbReference>
<keyword evidence="6" id="KW-0449">Lipoprotein</keyword>
<evidence type="ECO:0000256" key="9">
    <source>
        <dbReference type="ARBA" id="ARBA00023136"/>
    </source>
</evidence>
<evidence type="ECO:0000259" key="15">
    <source>
        <dbReference type="SMART" id="SM00768"/>
    </source>
</evidence>
<dbReference type="Gene3D" id="3.20.20.80">
    <property type="entry name" value="Glycosidases"/>
    <property type="match status" value="1"/>
</dbReference>
<dbReference type="AlphaFoldDB" id="D8TCW0"/>
<dbReference type="InterPro" id="IPR012946">
    <property type="entry name" value="X8"/>
</dbReference>
<dbReference type="Gramene" id="EFJ05512">
    <property type="protein sequence ID" value="EFJ05512"/>
    <property type="gene ID" value="SELMODRAFT_137087"/>
</dbReference>
<evidence type="ECO:0000313" key="16">
    <source>
        <dbReference type="EMBL" id="EFJ05512.1"/>
    </source>
</evidence>
<feature type="domain" description="X8" evidence="15">
    <location>
        <begin position="344"/>
        <end position="430"/>
    </location>
</feature>
<dbReference type="Gene3D" id="1.20.58.1040">
    <property type="match status" value="1"/>
</dbReference>
<evidence type="ECO:0000256" key="2">
    <source>
        <dbReference type="ARBA" id="ARBA00004609"/>
    </source>
</evidence>
<evidence type="ECO:0000256" key="8">
    <source>
        <dbReference type="ARBA" id="ARBA00022801"/>
    </source>
</evidence>
<protein>
    <recommendedName>
        <fullName evidence="4">glucan endo-1,3-beta-D-glucosidase</fullName>
        <ecNumber evidence="4">3.2.1.39</ecNumber>
    </recommendedName>
</protein>
<dbReference type="InterPro" id="IPR017853">
    <property type="entry name" value="GH"/>
</dbReference>
<feature type="non-terminal residue" evidence="16">
    <location>
        <position position="1"/>
    </location>
</feature>
<evidence type="ECO:0000256" key="5">
    <source>
        <dbReference type="ARBA" id="ARBA00022475"/>
    </source>
</evidence>
<dbReference type="FunCoup" id="D8TCW0">
    <property type="interactions" value="167"/>
</dbReference>
<dbReference type="EC" id="3.2.1.39" evidence="4"/>
<keyword evidence="12 14" id="KW-0326">Glycosidase</keyword>
<accession>D8TCW0</accession>
<dbReference type="GO" id="GO:0042973">
    <property type="term" value="F:glucan endo-1,3-beta-D-glucosidase activity"/>
    <property type="evidence" value="ECO:0007669"/>
    <property type="project" value="UniProtKB-EC"/>
</dbReference>
<evidence type="ECO:0000256" key="3">
    <source>
        <dbReference type="ARBA" id="ARBA00008773"/>
    </source>
</evidence>
<reference evidence="16 17" key="1">
    <citation type="journal article" date="2011" name="Science">
        <title>The Selaginella genome identifies genetic changes associated with the evolution of vascular plants.</title>
        <authorList>
            <person name="Banks J.A."/>
            <person name="Nishiyama T."/>
            <person name="Hasebe M."/>
            <person name="Bowman J.L."/>
            <person name="Gribskov M."/>
            <person name="dePamphilis C."/>
            <person name="Albert V.A."/>
            <person name="Aono N."/>
            <person name="Aoyama T."/>
            <person name="Ambrose B.A."/>
            <person name="Ashton N.W."/>
            <person name="Axtell M.J."/>
            <person name="Barker E."/>
            <person name="Barker M.S."/>
            <person name="Bennetzen J.L."/>
            <person name="Bonawitz N.D."/>
            <person name="Chapple C."/>
            <person name="Cheng C."/>
            <person name="Correa L.G."/>
            <person name="Dacre M."/>
            <person name="DeBarry J."/>
            <person name="Dreyer I."/>
            <person name="Elias M."/>
            <person name="Engstrom E.M."/>
            <person name="Estelle M."/>
            <person name="Feng L."/>
            <person name="Finet C."/>
            <person name="Floyd S.K."/>
            <person name="Frommer W.B."/>
            <person name="Fujita T."/>
            <person name="Gramzow L."/>
            <person name="Gutensohn M."/>
            <person name="Harholt J."/>
            <person name="Hattori M."/>
            <person name="Heyl A."/>
            <person name="Hirai T."/>
            <person name="Hiwatashi Y."/>
            <person name="Ishikawa M."/>
            <person name="Iwata M."/>
            <person name="Karol K.G."/>
            <person name="Koehler B."/>
            <person name="Kolukisaoglu U."/>
            <person name="Kubo M."/>
            <person name="Kurata T."/>
            <person name="Lalonde S."/>
            <person name="Li K."/>
            <person name="Li Y."/>
            <person name="Litt A."/>
            <person name="Lyons E."/>
            <person name="Manning G."/>
            <person name="Maruyama T."/>
            <person name="Michael T.P."/>
            <person name="Mikami K."/>
            <person name="Miyazaki S."/>
            <person name="Morinaga S."/>
            <person name="Murata T."/>
            <person name="Mueller-Roeber B."/>
            <person name="Nelson D.R."/>
            <person name="Obara M."/>
            <person name="Oguri Y."/>
            <person name="Olmstead R.G."/>
            <person name="Onodera N."/>
            <person name="Petersen B.L."/>
            <person name="Pils B."/>
            <person name="Prigge M."/>
            <person name="Rensing S.A."/>
            <person name="Riano-Pachon D.M."/>
            <person name="Roberts A.W."/>
            <person name="Sato Y."/>
            <person name="Scheller H.V."/>
            <person name="Schulz B."/>
            <person name="Schulz C."/>
            <person name="Shakirov E.V."/>
            <person name="Shibagaki N."/>
            <person name="Shinohara N."/>
            <person name="Shippen D.E."/>
            <person name="Soerensen I."/>
            <person name="Sotooka R."/>
            <person name="Sugimoto N."/>
            <person name="Sugita M."/>
            <person name="Sumikawa N."/>
            <person name="Tanurdzic M."/>
            <person name="Theissen G."/>
            <person name="Ulvskov P."/>
            <person name="Wakazuki S."/>
            <person name="Weng J.K."/>
            <person name="Willats W.W."/>
            <person name="Wipf D."/>
            <person name="Wolf P.G."/>
            <person name="Yang L."/>
            <person name="Zimmer A.D."/>
            <person name="Zhu Q."/>
            <person name="Mitros T."/>
            <person name="Hellsten U."/>
            <person name="Loque D."/>
            <person name="Otillar R."/>
            <person name="Salamov A."/>
            <person name="Schmutz J."/>
            <person name="Shapiro H."/>
            <person name="Lindquist E."/>
            <person name="Lucas S."/>
            <person name="Rokhsar D."/>
            <person name="Grigoriev I.V."/>
        </authorList>
    </citation>
    <scope>NUCLEOTIDE SEQUENCE [LARGE SCALE GENOMIC DNA]</scope>
</reference>
<dbReference type="InParanoid" id="D8TCW0"/>
<dbReference type="eggNOG" id="ENOG502QQY7">
    <property type="taxonomic scope" value="Eukaryota"/>
</dbReference>
<keyword evidence="10" id="KW-1015">Disulfide bond</keyword>
<keyword evidence="8 14" id="KW-0378">Hydrolase</keyword>
<evidence type="ECO:0000256" key="4">
    <source>
        <dbReference type="ARBA" id="ARBA00012780"/>
    </source>
</evidence>
<dbReference type="HOGENOM" id="CLU_024953_3_4_1"/>
<evidence type="ECO:0000256" key="12">
    <source>
        <dbReference type="ARBA" id="ARBA00023295"/>
    </source>
</evidence>
<dbReference type="FunFam" id="1.20.58.1040:FF:000001">
    <property type="entry name" value="Glucan endo-1,3-beta-glucosidase 4"/>
    <property type="match status" value="1"/>
</dbReference>
<comment type="similarity">
    <text evidence="3 13">Belongs to the glycosyl hydrolase 17 family.</text>
</comment>
<dbReference type="GO" id="GO:0009506">
    <property type="term" value="C:plasmodesma"/>
    <property type="evidence" value="ECO:0007669"/>
    <property type="project" value="UniProtKB-ARBA"/>
</dbReference>
<keyword evidence="9" id="KW-0472">Membrane</keyword>
<dbReference type="FunFam" id="3.20.20.80:FF:000005">
    <property type="entry name" value="Glucan endo-1,3-beta-glucosidase 14"/>
    <property type="match status" value="1"/>
</dbReference>
<keyword evidence="11" id="KW-0325">Glycoprotein</keyword>
<comment type="catalytic activity">
    <reaction evidence="1">
        <text>Hydrolysis of (1-&gt;3)-beta-D-glucosidic linkages in (1-&gt;3)-beta-D-glucans.</text>
        <dbReference type="EC" id="3.2.1.39"/>
    </reaction>
</comment>
<name>D8TCW0_SELML</name>
<keyword evidence="17" id="KW-1185">Reference proteome</keyword>
<dbReference type="GO" id="GO:0005886">
    <property type="term" value="C:plasma membrane"/>
    <property type="evidence" value="ECO:0000318"/>
    <property type="project" value="GO_Central"/>
</dbReference>
<keyword evidence="7" id="KW-0732">Signal</keyword>
<dbReference type="GO" id="GO:0098552">
    <property type="term" value="C:side of membrane"/>
    <property type="evidence" value="ECO:0007669"/>
    <property type="project" value="UniProtKB-KW"/>
</dbReference>
<dbReference type="KEGG" id="smo:SELMODRAFT_137087"/>